<dbReference type="AlphaFoldDB" id="A0A9D4JWI0"/>
<gene>
    <name evidence="1" type="ORF">DPMN_124772</name>
</gene>
<dbReference type="Proteomes" id="UP000828390">
    <property type="component" value="Unassembled WGS sequence"/>
</dbReference>
<dbReference type="EMBL" id="JAIWYP010000005">
    <property type="protein sequence ID" value="KAH3822978.1"/>
    <property type="molecule type" value="Genomic_DNA"/>
</dbReference>
<protein>
    <submittedName>
        <fullName evidence="1">Uncharacterized protein</fullName>
    </submittedName>
</protein>
<accession>A0A9D4JWI0</accession>
<keyword evidence="2" id="KW-1185">Reference proteome</keyword>
<comment type="caution">
    <text evidence="1">The sequence shown here is derived from an EMBL/GenBank/DDBJ whole genome shotgun (WGS) entry which is preliminary data.</text>
</comment>
<organism evidence="1 2">
    <name type="scientific">Dreissena polymorpha</name>
    <name type="common">Zebra mussel</name>
    <name type="synonym">Mytilus polymorpha</name>
    <dbReference type="NCBI Taxonomy" id="45954"/>
    <lineage>
        <taxon>Eukaryota</taxon>
        <taxon>Metazoa</taxon>
        <taxon>Spiralia</taxon>
        <taxon>Lophotrochozoa</taxon>
        <taxon>Mollusca</taxon>
        <taxon>Bivalvia</taxon>
        <taxon>Autobranchia</taxon>
        <taxon>Heteroconchia</taxon>
        <taxon>Euheterodonta</taxon>
        <taxon>Imparidentia</taxon>
        <taxon>Neoheterodontei</taxon>
        <taxon>Myida</taxon>
        <taxon>Dreissenoidea</taxon>
        <taxon>Dreissenidae</taxon>
        <taxon>Dreissena</taxon>
    </lineage>
</organism>
<proteinExistence type="predicted"/>
<reference evidence="1" key="2">
    <citation type="submission" date="2020-11" db="EMBL/GenBank/DDBJ databases">
        <authorList>
            <person name="McCartney M.A."/>
            <person name="Auch B."/>
            <person name="Kono T."/>
            <person name="Mallez S."/>
            <person name="Becker A."/>
            <person name="Gohl D.M."/>
            <person name="Silverstein K.A.T."/>
            <person name="Koren S."/>
            <person name="Bechman K.B."/>
            <person name="Herman A."/>
            <person name="Abrahante J.E."/>
            <person name="Garbe J."/>
        </authorList>
    </citation>
    <scope>NUCLEOTIDE SEQUENCE</scope>
    <source>
        <strain evidence="1">Duluth1</strain>
        <tissue evidence="1">Whole animal</tissue>
    </source>
</reference>
<evidence type="ECO:0000313" key="2">
    <source>
        <dbReference type="Proteomes" id="UP000828390"/>
    </source>
</evidence>
<reference evidence="1" key="1">
    <citation type="journal article" date="2019" name="bioRxiv">
        <title>The Genome of the Zebra Mussel, Dreissena polymorpha: A Resource for Invasive Species Research.</title>
        <authorList>
            <person name="McCartney M.A."/>
            <person name="Auch B."/>
            <person name="Kono T."/>
            <person name="Mallez S."/>
            <person name="Zhang Y."/>
            <person name="Obille A."/>
            <person name="Becker A."/>
            <person name="Abrahante J.E."/>
            <person name="Garbe J."/>
            <person name="Badalamenti J.P."/>
            <person name="Herman A."/>
            <person name="Mangelson H."/>
            <person name="Liachko I."/>
            <person name="Sullivan S."/>
            <person name="Sone E.D."/>
            <person name="Koren S."/>
            <person name="Silverstein K.A.T."/>
            <person name="Beckman K.B."/>
            <person name="Gohl D.M."/>
        </authorList>
    </citation>
    <scope>NUCLEOTIDE SEQUENCE</scope>
    <source>
        <strain evidence="1">Duluth1</strain>
        <tissue evidence="1">Whole animal</tissue>
    </source>
</reference>
<sequence>MQKLPEANLDKDDDIAMSLLKTANHIAKRELPKDEIKKDMVKYASVLGVNLTKTESHVNYCSHQSVTELQSALVEVILDDKIQTIRASEVYSLTLDESTENGNLKTYIVRAVCQRTWIGILFPFEQANQRGFC</sequence>
<name>A0A9D4JWI0_DREPO</name>
<evidence type="ECO:0000313" key="1">
    <source>
        <dbReference type="EMBL" id="KAH3822978.1"/>
    </source>
</evidence>